<organism evidence="1 2">
    <name type="scientific">Gracilibacillus caseinilyticus</name>
    <dbReference type="NCBI Taxonomy" id="2932256"/>
    <lineage>
        <taxon>Bacteria</taxon>
        <taxon>Bacillati</taxon>
        <taxon>Bacillota</taxon>
        <taxon>Bacilli</taxon>
        <taxon>Bacillales</taxon>
        <taxon>Bacillaceae</taxon>
        <taxon>Gracilibacillus</taxon>
    </lineage>
</organism>
<gene>
    <name evidence="1" type="ORF">MUN88_19020</name>
</gene>
<protein>
    <submittedName>
        <fullName evidence="1">Uncharacterized protein</fullName>
    </submittedName>
</protein>
<evidence type="ECO:0000313" key="1">
    <source>
        <dbReference type="EMBL" id="UOQ48115.1"/>
    </source>
</evidence>
<proteinExistence type="predicted"/>
<dbReference type="EMBL" id="CP095072">
    <property type="protein sequence ID" value="UOQ48115.1"/>
    <property type="molecule type" value="Genomic_DNA"/>
</dbReference>
<evidence type="ECO:0000313" key="2">
    <source>
        <dbReference type="Proteomes" id="UP000831782"/>
    </source>
</evidence>
<dbReference type="InterPro" id="IPR058600">
    <property type="entry name" value="YhjD-like"/>
</dbReference>
<dbReference type="RefSeq" id="WP_244718147.1">
    <property type="nucleotide sequence ID" value="NZ_CP095072.1"/>
</dbReference>
<dbReference type="Proteomes" id="UP000831782">
    <property type="component" value="Chromosome"/>
</dbReference>
<keyword evidence="2" id="KW-1185">Reference proteome</keyword>
<name>A0ABY4EUM3_9BACI</name>
<dbReference type="Pfam" id="PF26325">
    <property type="entry name" value="YhjD"/>
    <property type="match status" value="1"/>
</dbReference>
<accession>A0ABY4EUM3</accession>
<reference evidence="1 2" key="1">
    <citation type="submission" date="2022-04" db="EMBL/GenBank/DDBJ databases">
        <title>Gracilibacillus sp. isolated from saltern.</title>
        <authorList>
            <person name="Won M."/>
            <person name="Lee C.-M."/>
            <person name="Woen H.-Y."/>
            <person name="Kwon S.-W."/>
        </authorList>
    </citation>
    <scope>NUCLEOTIDE SEQUENCE [LARGE SCALE GENOMIC DNA]</scope>
    <source>
        <strain evidence="1 2">SSWR10-1</strain>
    </source>
</reference>
<sequence>MRYLSNEEFQLGSRYLFLSLAIQVIQKNLEKLRNQSIFKLNEPYVMLLESIEKKAIEERRQSKIRISQEKIDVLETNQTDTFTEYTYFCKGKAEKKKLF</sequence>